<organism evidence="1 2">
    <name type="scientific">Aerococcus urinaeequi</name>
    <dbReference type="NCBI Taxonomy" id="51665"/>
    <lineage>
        <taxon>Bacteria</taxon>
        <taxon>Bacillati</taxon>
        <taxon>Bacillota</taxon>
        <taxon>Bacilli</taxon>
        <taxon>Lactobacillales</taxon>
        <taxon>Aerococcaceae</taxon>
        <taxon>Aerococcus</taxon>
    </lineage>
</organism>
<proteinExistence type="predicted"/>
<evidence type="ECO:0000313" key="2">
    <source>
        <dbReference type="Proteomes" id="UP001179483"/>
    </source>
</evidence>
<dbReference type="AlphaFoldDB" id="A0AAE9XGZ6"/>
<evidence type="ECO:0000313" key="1">
    <source>
        <dbReference type="EMBL" id="WCG37073.1"/>
    </source>
</evidence>
<accession>A0AAE9XGZ6</accession>
<sequence length="211" mass="24748">MALQELAKDLELVAVEYDQGGQKAVLTFLDADQGFIRDVNFNKQSYDNDASKFVDDPEKAEKVEKWCQDYFKLTFDKLSEAIGQKKDIYVYDGFNSLFEVAQVDKFPKEWVGQIFTTTVDSVEDTGQRISIKYTIEDKLLETKLQYSDYVESLKQWFVNPQKKEKQFAKFEERYGIPFEEKDKLVGKDVMVEVKLAFKKYPYGEIKKPNWK</sequence>
<dbReference type="RefSeq" id="WP_271735347.1">
    <property type="nucleotide sequence ID" value="NZ_CP116590.1"/>
</dbReference>
<dbReference type="Proteomes" id="UP001179483">
    <property type="component" value="Chromosome"/>
</dbReference>
<reference evidence="1" key="1">
    <citation type="submission" date="2023-01" db="EMBL/GenBank/DDBJ databases">
        <title>Oxazolidinone resistance genes in florfenicol resistant enterococci from beef cattle and veal calves at slaughter.</title>
        <authorList>
            <person name="Biggel M."/>
        </authorList>
    </citation>
    <scope>NUCLEOTIDE SEQUENCE</scope>
    <source>
        <strain evidence="1">K79-1</strain>
    </source>
</reference>
<gene>
    <name evidence="1" type="ORF">PML80_05980</name>
</gene>
<protein>
    <submittedName>
        <fullName evidence="1">Uncharacterized protein</fullName>
    </submittedName>
</protein>
<name>A0AAE9XGZ6_9LACT</name>
<dbReference type="EMBL" id="CP116590">
    <property type="protein sequence ID" value="WCG37073.1"/>
    <property type="molecule type" value="Genomic_DNA"/>
</dbReference>